<comment type="caution">
    <text evidence="1">The sequence shown here is derived from an EMBL/GenBank/DDBJ whole genome shotgun (WGS) entry which is preliminary data.</text>
</comment>
<dbReference type="AlphaFoldDB" id="A0A9Q1E6M3"/>
<proteinExistence type="predicted"/>
<sequence>MVPHNQAVNSLVTHKDLPIQLPKESKVLSLPSHYHNQEALRPCSTRDAHPGSTVCGTWACMAAEVWRRQAGRRLGFHGD</sequence>
<accession>A0A9Q1E6M3</accession>
<dbReference type="EMBL" id="JAINUF010000024">
    <property type="protein sequence ID" value="KAJ8333100.1"/>
    <property type="molecule type" value="Genomic_DNA"/>
</dbReference>
<evidence type="ECO:0000313" key="2">
    <source>
        <dbReference type="Proteomes" id="UP001152622"/>
    </source>
</evidence>
<protein>
    <submittedName>
        <fullName evidence="1">Uncharacterized protein</fullName>
    </submittedName>
</protein>
<reference evidence="1" key="1">
    <citation type="journal article" date="2023" name="Science">
        <title>Genome structures resolve the early diversification of teleost fishes.</title>
        <authorList>
            <person name="Parey E."/>
            <person name="Louis A."/>
            <person name="Montfort J."/>
            <person name="Bouchez O."/>
            <person name="Roques C."/>
            <person name="Iampietro C."/>
            <person name="Lluch J."/>
            <person name="Castinel A."/>
            <person name="Donnadieu C."/>
            <person name="Desvignes T."/>
            <person name="Floi Bucao C."/>
            <person name="Jouanno E."/>
            <person name="Wen M."/>
            <person name="Mejri S."/>
            <person name="Dirks R."/>
            <person name="Jansen H."/>
            <person name="Henkel C."/>
            <person name="Chen W.J."/>
            <person name="Zahm M."/>
            <person name="Cabau C."/>
            <person name="Klopp C."/>
            <person name="Thompson A.W."/>
            <person name="Robinson-Rechavi M."/>
            <person name="Braasch I."/>
            <person name="Lecointre G."/>
            <person name="Bobe J."/>
            <person name="Postlethwait J.H."/>
            <person name="Berthelot C."/>
            <person name="Roest Crollius H."/>
            <person name="Guiguen Y."/>
        </authorList>
    </citation>
    <scope>NUCLEOTIDE SEQUENCE</scope>
    <source>
        <strain evidence="1">WJC10195</strain>
    </source>
</reference>
<name>A0A9Q1E6M3_SYNKA</name>
<organism evidence="1 2">
    <name type="scientific">Synaphobranchus kaupii</name>
    <name type="common">Kaup's arrowtooth eel</name>
    <dbReference type="NCBI Taxonomy" id="118154"/>
    <lineage>
        <taxon>Eukaryota</taxon>
        <taxon>Metazoa</taxon>
        <taxon>Chordata</taxon>
        <taxon>Craniata</taxon>
        <taxon>Vertebrata</taxon>
        <taxon>Euteleostomi</taxon>
        <taxon>Actinopterygii</taxon>
        <taxon>Neopterygii</taxon>
        <taxon>Teleostei</taxon>
        <taxon>Anguilliformes</taxon>
        <taxon>Synaphobranchidae</taxon>
        <taxon>Synaphobranchus</taxon>
    </lineage>
</organism>
<keyword evidence="2" id="KW-1185">Reference proteome</keyword>
<dbReference type="Proteomes" id="UP001152622">
    <property type="component" value="Chromosome 24"/>
</dbReference>
<gene>
    <name evidence="1" type="ORF">SKAU_G00419960</name>
</gene>
<evidence type="ECO:0000313" key="1">
    <source>
        <dbReference type="EMBL" id="KAJ8333100.1"/>
    </source>
</evidence>